<evidence type="ECO:0000313" key="2">
    <source>
        <dbReference type="EMBL" id="EDQ90731.1"/>
    </source>
</evidence>
<feature type="compositionally biased region" description="Basic and acidic residues" evidence="1">
    <location>
        <begin position="1"/>
        <end position="20"/>
    </location>
</feature>
<keyword evidence="3" id="KW-1185">Reference proteome</keyword>
<evidence type="ECO:0000256" key="1">
    <source>
        <dbReference type="SAM" id="MobiDB-lite"/>
    </source>
</evidence>
<dbReference type="EMBL" id="CH991547">
    <property type="protein sequence ID" value="EDQ90731.1"/>
    <property type="molecule type" value="Genomic_DNA"/>
</dbReference>
<feature type="compositionally biased region" description="Low complexity" evidence="1">
    <location>
        <begin position="35"/>
        <end position="44"/>
    </location>
</feature>
<organism evidence="2 3">
    <name type="scientific">Monosiga brevicollis</name>
    <name type="common">Choanoflagellate</name>
    <dbReference type="NCBI Taxonomy" id="81824"/>
    <lineage>
        <taxon>Eukaryota</taxon>
        <taxon>Choanoflagellata</taxon>
        <taxon>Craspedida</taxon>
        <taxon>Salpingoecidae</taxon>
        <taxon>Monosiga</taxon>
    </lineage>
</organism>
<feature type="compositionally biased region" description="Low complexity" evidence="1">
    <location>
        <begin position="61"/>
        <end position="74"/>
    </location>
</feature>
<accession>A9UWA4</accession>
<dbReference type="GeneID" id="5889992"/>
<feature type="compositionally biased region" description="Polar residues" evidence="1">
    <location>
        <begin position="22"/>
        <end position="31"/>
    </location>
</feature>
<gene>
    <name evidence="2" type="ORF">MONBRDRAFT_18533</name>
</gene>
<dbReference type="RefSeq" id="XP_001744782.1">
    <property type="nucleotide sequence ID" value="XM_001744730.1"/>
</dbReference>
<proteinExistence type="predicted"/>
<protein>
    <submittedName>
        <fullName evidence="2">Uncharacterized protein</fullName>
    </submittedName>
</protein>
<name>A9UWA4_MONBE</name>
<dbReference type="KEGG" id="mbr:MONBRDRAFT_18533"/>
<feature type="region of interest" description="Disordered" evidence="1">
    <location>
        <begin position="1"/>
        <end position="115"/>
    </location>
</feature>
<sequence length="137" mass="14249">MEAARVRQEESRPDLDHLDSADNLNRQSSQDRAAARLSAVANSAGNQMLQRQDEVRGSVSGAGTAAAAAATAAGLQPGSSADDPNNTNTVVASASTSMEDTDVDETHIPRQRLESSVDAQVAELGDMLAQLRNTSAS</sequence>
<dbReference type="Proteomes" id="UP000001357">
    <property type="component" value="Unassembled WGS sequence"/>
</dbReference>
<dbReference type="AlphaFoldDB" id="A9UWA4"/>
<feature type="compositionally biased region" description="Basic and acidic residues" evidence="1">
    <location>
        <begin position="104"/>
        <end position="115"/>
    </location>
</feature>
<dbReference type="InParanoid" id="A9UWA4"/>
<feature type="compositionally biased region" description="Polar residues" evidence="1">
    <location>
        <begin position="77"/>
        <end position="98"/>
    </location>
</feature>
<reference evidence="2 3" key="1">
    <citation type="journal article" date="2008" name="Nature">
        <title>The genome of the choanoflagellate Monosiga brevicollis and the origin of metazoans.</title>
        <authorList>
            <consortium name="JGI Sequencing"/>
            <person name="King N."/>
            <person name="Westbrook M.J."/>
            <person name="Young S.L."/>
            <person name="Kuo A."/>
            <person name="Abedin M."/>
            <person name="Chapman J."/>
            <person name="Fairclough S."/>
            <person name="Hellsten U."/>
            <person name="Isogai Y."/>
            <person name="Letunic I."/>
            <person name="Marr M."/>
            <person name="Pincus D."/>
            <person name="Putnam N."/>
            <person name="Rokas A."/>
            <person name="Wright K.J."/>
            <person name="Zuzow R."/>
            <person name="Dirks W."/>
            <person name="Good M."/>
            <person name="Goodstein D."/>
            <person name="Lemons D."/>
            <person name="Li W."/>
            <person name="Lyons J.B."/>
            <person name="Morris A."/>
            <person name="Nichols S."/>
            <person name="Richter D.J."/>
            <person name="Salamov A."/>
            <person name="Bork P."/>
            <person name="Lim W.A."/>
            <person name="Manning G."/>
            <person name="Miller W.T."/>
            <person name="McGinnis W."/>
            <person name="Shapiro H."/>
            <person name="Tjian R."/>
            <person name="Grigoriev I.V."/>
            <person name="Rokhsar D."/>
        </authorList>
    </citation>
    <scope>NUCLEOTIDE SEQUENCE [LARGE SCALE GENOMIC DNA]</scope>
    <source>
        <strain evidence="3">MX1 / ATCC 50154</strain>
    </source>
</reference>
<evidence type="ECO:0000313" key="3">
    <source>
        <dbReference type="Proteomes" id="UP000001357"/>
    </source>
</evidence>